<keyword evidence="4 7" id="KW-1133">Transmembrane helix</keyword>
<keyword evidence="5 7" id="KW-0472">Membrane</keyword>
<comment type="caution">
    <text evidence="8">The sequence shown here is derived from an EMBL/GenBank/DDBJ whole genome shotgun (WGS) entry which is preliminary data.</text>
</comment>
<feature type="transmembrane region" description="Helical" evidence="7">
    <location>
        <begin position="218"/>
        <end position="242"/>
    </location>
</feature>
<dbReference type="InterPro" id="IPR002293">
    <property type="entry name" value="AA/rel_permease1"/>
</dbReference>
<feature type="transmembrane region" description="Helical" evidence="7">
    <location>
        <begin position="116"/>
        <end position="133"/>
    </location>
</feature>
<feature type="region of interest" description="Disordered" evidence="6">
    <location>
        <begin position="417"/>
        <end position="439"/>
    </location>
</feature>
<evidence type="ECO:0000256" key="3">
    <source>
        <dbReference type="ARBA" id="ARBA00022692"/>
    </source>
</evidence>
<feature type="transmembrane region" description="Helical" evidence="7">
    <location>
        <begin position="85"/>
        <end position="104"/>
    </location>
</feature>
<protein>
    <submittedName>
        <fullName evidence="8">Amino acid permease</fullName>
    </submittedName>
</protein>
<name>A0ABT2JXW3_9ACTN</name>
<evidence type="ECO:0000256" key="7">
    <source>
        <dbReference type="SAM" id="Phobius"/>
    </source>
</evidence>
<dbReference type="EMBL" id="JAJAGO010000010">
    <property type="protein sequence ID" value="MCT2592556.1"/>
    <property type="molecule type" value="Genomic_DNA"/>
</dbReference>
<feature type="transmembrane region" description="Helical" evidence="7">
    <location>
        <begin position="318"/>
        <end position="336"/>
    </location>
</feature>
<reference evidence="8 9" key="1">
    <citation type="submission" date="2021-10" db="EMBL/GenBank/DDBJ databases">
        <title>Streptomyces gossypii sp. nov., isolated from soil collected from cotton field.</title>
        <authorList>
            <person name="Ge X."/>
            <person name="Chen X."/>
            <person name="Liu W."/>
        </authorList>
    </citation>
    <scope>NUCLEOTIDE SEQUENCE [LARGE SCALE GENOMIC DNA]</scope>
    <source>
        <strain evidence="8 9">N2-109</strain>
    </source>
</reference>
<accession>A0ABT2JXW3</accession>
<sequence>MSSHRIGLAQGTAIYVGAILGAGILALPALAAEVAGPASLLAWLALLMFCVPVATSFAALGARYPDSGGVATFVSKAFGARASGAVGYWFYFALPAGAPATAYVGGQYVAHTLGGGQRATLLVAAVLLLAAFGSNTAGLRISGRLQLILVGLLAVLLLIAVVTALPHARTSNLTPFAPHGLGAVGPAASLLFFTFAGWEAVTHLSGEFRDPARDLRRVTIMTLAVIAVLYLGLALTCVLVLGPELANTSAPLTLLLQQGTGSAASAVTAVMALLLTFGTMNAFLAGASRLGAALARDGVLPAALSKGHRPGEVPRRSLALLFVLSSLVCVFALVTGTQLGPVMLAASACFIAVTVAGLLAGVRLLPRGSAVWWGAVLAAVVMTVILAFSGWFLLLPLALGGVAIGWSMWTARRRPAAPEPVRPPLTPQVAEPAEQGLSG</sequence>
<evidence type="ECO:0000256" key="4">
    <source>
        <dbReference type="ARBA" id="ARBA00022989"/>
    </source>
</evidence>
<dbReference type="Proteomes" id="UP001156389">
    <property type="component" value="Unassembled WGS sequence"/>
</dbReference>
<feature type="transmembrane region" description="Helical" evidence="7">
    <location>
        <begin position="145"/>
        <end position="165"/>
    </location>
</feature>
<dbReference type="PANTHER" id="PTHR42770">
    <property type="entry name" value="AMINO ACID TRANSPORTER-RELATED"/>
    <property type="match status" value="1"/>
</dbReference>
<dbReference type="InterPro" id="IPR050367">
    <property type="entry name" value="APC_superfamily"/>
</dbReference>
<evidence type="ECO:0000256" key="5">
    <source>
        <dbReference type="ARBA" id="ARBA00023136"/>
    </source>
</evidence>
<evidence type="ECO:0000256" key="2">
    <source>
        <dbReference type="ARBA" id="ARBA00022475"/>
    </source>
</evidence>
<feature type="transmembrane region" description="Helical" evidence="7">
    <location>
        <begin position="369"/>
        <end position="388"/>
    </location>
</feature>
<organism evidence="8 9">
    <name type="scientific">Streptomyces gossypii</name>
    <dbReference type="NCBI Taxonomy" id="2883101"/>
    <lineage>
        <taxon>Bacteria</taxon>
        <taxon>Bacillati</taxon>
        <taxon>Actinomycetota</taxon>
        <taxon>Actinomycetes</taxon>
        <taxon>Kitasatosporales</taxon>
        <taxon>Streptomycetaceae</taxon>
        <taxon>Streptomyces</taxon>
    </lineage>
</organism>
<dbReference type="PIRSF" id="PIRSF006060">
    <property type="entry name" value="AA_transporter"/>
    <property type="match status" value="1"/>
</dbReference>
<keyword evidence="2" id="KW-1003">Cell membrane</keyword>
<dbReference type="Pfam" id="PF13520">
    <property type="entry name" value="AA_permease_2"/>
    <property type="match status" value="1"/>
</dbReference>
<gene>
    <name evidence="8" type="ORF">LHJ74_22045</name>
</gene>
<dbReference type="Gene3D" id="1.20.1740.10">
    <property type="entry name" value="Amino acid/polyamine transporter I"/>
    <property type="match status" value="1"/>
</dbReference>
<feature type="compositionally biased region" description="Pro residues" evidence="6">
    <location>
        <begin position="417"/>
        <end position="426"/>
    </location>
</feature>
<feature type="transmembrane region" description="Helical" evidence="7">
    <location>
        <begin position="43"/>
        <end position="64"/>
    </location>
</feature>
<evidence type="ECO:0000313" key="9">
    <source>
        <dbReference type="Proteomes" id="UP001156389"/>
    </source>
</evidence>
<feature type="transmembrane region" description="Helical" evidence="7">
    <location>
        <begin position="12"/>
        <end position="31"/>
    </location>
</feature>
<evidence type="ECO:0000313" key="8">
    <source>
        <dbReference type="EMBL" id="MCT2592556.1"/>
    </source>
</evidence>
<evidence type="ECO:0000256" key="6">
    <source>
        <dbReference type="SAM" id="MobiDB-lite"/>
    </source>
</evidence>
<keyword evidence="3 7" id="KW-0812">Transmembrane</keyword>
<feature type="transmembrane region" description="Helical" evidence="7">
    <location>
        <begin position="342"/>
        <end position="362"/>
    </location>
</feature>
<keyword evidence="9" id="KW-1185">Reference proteome</keyword>
<proteinExistence type="predicted"/>
<dbReference type="PANTHER" id="PTHR42770:SF13">
    <property type="entry name" value="L-METHIONINE_BRANCHED-CHAIN AMINO ACID EXPORTER YJEH"/>
    <property type="match status" value="1"/>
</dbReference>
<dbReference type="RefSeq" id="WP_260219878.1">
    <property type="nucleotide sequence ID" value="NZ_JAJAGO010000010.1"/>
</dbReference>
<feature type="transmembrane region" description="Helical" evidence="7">
    <location>
        <begin position="262"/>
        <end position="284"/>
    </location>
</feature>
<evidence type="ECO:0000256" key="1">
    <source>
        <dbReference type="ARBA" id="ARBA00004651"/>
    </source>
</evidence>
<feature type="transmembrane region" description="Helical" evidence="7">
    <location>
        <begin position="177"/>
        <end position="198"/>
    </location>
</feature>
<comment type="subcellular location">
    <subcellularLocation>
        <location evidence="1">Cell membrane</location>
        <topology evidence="1">Multi-pass membrane protein</topology>
    </subcellularLocation>
</comment>